<dbReference type="Gene3D" id="1.10.150.20">
    <property type="entry name" value="5' to 3' exonuclease, C-terminal subdomain"/>
    <property type="match status" value="1"/>
</dbReference>
<dbReference type="InterPro" id="IPR007077">
    <property type="entry name" value="TfoX_C"/>
</dbReference>
<dbReference type="AlphaFoldDB" id="X0SF50"/>
<name>X0SF50_9ZZZZ</name>
<reference evidence="2" key="1">
    <citation type="journal article" date="2014" name="Front. Microbiol.">
        <title>High frequency of phylogenetically diverse reductive dehalogenase-homologous genes in deep subseafloor sedimentary metagenomes.</title>
        <authorList>
            <person name="Kawai M."/>
            <person name="Futagami T."/>
            <person name="Toyoda A."/>
            <person name="Takaki Y."/>
            <person name="Nishi S."/>
            <person name="Hori S."/>
            <person name="Arai W."/>
            <person name="Tsubouchi T."/>
            <person name="Morono Y."/>
            <person name="Uchiyama I."/>
            <person name="Ito T."/>
            <person name="Fujiyama A."/>
            <person name="Inagaki F."/>
            <person name="Takami H."/>
        </authorList>
    </citation>
    <scope>NUCLEOTIDE SEQUENCE</scope>
    <source>
        <strain evidence="2">Expedition CK06-06</strain>
    </source>
</reference>
<sequence>MWLNAIGIYTFSDMESVGAVEIYRQLRELGYPASLNLDYDIHGAIINCPWNHLPPDIRDDLRAQVAPLKNING</sequence>
<evidence type="ECO:0000313" key="2">
    <source>
        <dbReference type="EMBL" id="GAF73761.1"/>
    </source>
</evidence>
<evidence type="ECO:0000259" key="1">
    <source>
        <dbReference type="Pfam" id="PF04994"/>
    </source>
</evidence>
<organism evidence="2">
    <name type="scientific">marine sediment metagenome</name>
    <dbReference type="NCBI Taxonomy" id="412755"/>
    <lineage>
        <taxon>unclassified sequences</taxon>
        <taxon>metagenomes</taxon>
        <taxon>ecological metagenomes</taxon>
    </lineage>
</organism>
<dbReference type="InterPro" id="IPR047525">
    <property type="entry name" value="TfoX-like"/>
</dbReference>
<dbReference type="EMBL" id="BARS01002850">
    <property type="protein sequence ID" value="GAF73761.1"/>
    <property type="molecule type" value="Genomic_DNA"/>
</dbReference>
<comment type="caution">
    <text evidence="2">The sequence shown here is derived from an EMBL/GenBank/DDBJ whole genome shotgun (WGS) entry which is preliminary data.</text>
</comment>
<dbReference type="Pfam" id="PF04994">
    <property type="entry name" value="TfoX_C"/>
    <property type="match status" value="1"/>
</dbReference>
<feature type="domain" description="TfoX C-terminal" evidence="1">
    <location>
        <begin position="2"/>
        <end position="64"/>
    </location>
</feature>
<protein>
    <recommendedName>
        <fullName evidence="1">TfoX C-terminal domain-containing protein</fullName>
    </recommendedName>
</protein>
<gene>
    <name evidence="2" type="ORF">S01H1_05467</name>
</gene>
<dbReference type="PANTHER" id="PTHR36121:SF1">
    <property type="entry name" value="PROTEIN SXY"/>
    <property type="match status" value="1"/>
</dbReference>
<dbReference type="PANTHER" id="PTHR36121">
    <property type="entry name" value="PROTEIN SXY"/>
    <property type="match status" value="1"/>
</dbReference>
<proteinExistence type="predicted"/>
<accession>X0SF50</accession>